<sequence length="379" mass="41422">MSGKDARNVGFLSVFSVASVWFGSHAGGGFATGNQATQYFIQYGWYGPIMAILSMAILALVLREIIIMTNNHGFTNYKQVFEELFYPYTKLELLFELFNYIIALSATGAAIAGAATLFTNYGVNYVVAVIGVSILLFILTIFGAGLVAKASTLMSICILVLSGIIFFLGIKEKSSEIVNLMSTGWTTGGITPPTLKMLSYAGFQVLCAPALISCAFLVKTARNATKVSIIGFIMNALALGLSCFMLLGWYSEYSASASSMELPTLYICNQLGIPVLYYFYTISLFLCFISTGVSCIFGLVPRFENAKILSNMSINKRRMTISLVGLVLSTLVSMAGLTNIIKYAYVYSGYLSLFVVVIPVLTVGRYKNRKWIKEHKNSK</sequence>
<gene>
    <name evidence="2" type="ORF">IAC55_00100</name>
</gene>
<evidence type="ECO:0000313" key="3">
    <source>
        <dbReference type="Proteomes" id="UP000823611"/>
    </source>
</evidence>
<dbReference type="EMBL" id="JADIMX010000003">
    <property type="protein sequence ID" value="MBO8433705.1"/>
    <property type="molecule type" value="Genomic_DNA"/>
</dbReference>
<organism evidence="2 3">
    <name type="scientific">Candidatus Fimicola merdigallinarum</name>
    <dbReference type="NCBI Taxonomy" id="2840819"/>
    <lineage>
        <taxon>Bacteria</taxon>
        <taxon>Bacillati</taxon>
        <taxon>Bacillota</taxon>
        <taxon>Clostridia</taxon>
        <taxon>Lachnospirales</taxon>
        <taxon>Lachnospiraceae</taxon>
        <taxon>Lachnospiraceae incertae sedis</taxon>
        <taxon>Candidatus Fimicola</taxon>
    </lineage>
</organism>
<comment type="caution">
    <text evidence="2">The sequence shown here is derived from an EMBL/GenBank/DDBJ whole genome shotgun (WGS) entry which is preliminary data.</text>
</comment>
<reference evidence="2" key="1">
    <citation type="submission" date="2020-10" db="EMBL/GenBank/DDBJ databases">
        <authorList>
            <person name="Gilroy R."/>
        </authorList>
    </citation>
    <scope>NUCLEOTIDE SEQUENCE</scope>
    <source>
        <strain evidence="2">F6-4510</strain>
    </source>
</reference>
<keyword evidence="1" id="KW-1133">Transmembrane helix</keyword>
<feature type="transmembrane region" description="Helical" evidence="1">
    <location>
        <begin position="125"/>
        <end position="146"/>
    </location>
</feature>
<feature type="transmembrane region" description="Helical" evidence="1">
    <location>
        <begin position="230"/>
        <end position="250"/>
    </location>
</feature>
<keyword evidence="1" id="KW-0812">Transmembrane</keyword>
<dbReference type="PANTHER" id="PTHR37814:SF1">
    <property type="entry name" value="MEMBRANE PROTEIN"/>
    <property type="match status" value="1"/>
</dbReference>
<dbReference type="Proteomes" id="UP000823611">
    <property type="component" value="Unassembled WGS sequence"/>
</dbReference>
<feature type="transmembrane region" description="Helical" evidence="1">
    <location>
        <begin position="43"/>
        <end position="62"/>
    </location>
</feature>
<feature type="transmembrane region" description="Helical" evidence="1">
    <location>
        <begin position="321"/>
        <end position="341"/>
    </location>
</feature>
<feature type="transmembrane region" description="Helical" evidence="1">
    <location>
        <begin position="153"/>
        <end position="170"/>
    </location>
</feature>
<reference evidence="2" key="2">
    <citation type="journal article" date="2021" name="PeerJ">
        <title>Extensive microbial diversity within the chicken gut microbiome revealed by metagenomics and culture.</title>
        <authorList>
            <person name="Gilroy R."/>
            <person name="Ravi A."/>
            <person name="Getino M."/>
            <person name="Pursley I."/>
            <person name="Horton D.L."/>
            <person name="Alikhan N.F."/>
            <person name="Baker D."/>
            <person name="Gharbi K."/>
            <person name="Hall N."/>
            <person name="Watson M."/>
            <person name="Adriaenssens E.M."/>
            <person name="Foster-Nyarko E."/>
            <person name="Jarju S."/>
            <person name="Secka A."/>
            <person name="Antonio M."/>
            <person name="Oren A."/>
            <person name="Chaudhuri R.R."/>
            <person name="La Ragione R."/>
            <person name="Hildebrand F."/>
            <person name="Pallen M.J."/>
        </authorList>
    </citation>
    <scope>NUCLEOTIDE SEQUENCE</scope>
    <source>
        <strain evidence="2">F6-4510</strain>
    </source>
</reference>
<proteinExistence type="predicted"/>
<feature type="transmembrane region" description="Helical" evidence="1">
    <location>
        <begin position="277"/>
        <end position="300"/>
    </location>
</feature>
<dbReference type="PANTHER" id="PTHR37814">
    <property type="entry name" value="CONSERVED MEMBRANE PROTEIN"/>
    <property type="match status" value="1"/>
</dbReference>
<feature type="transmembrane region" description="Helical" evidence="1">
    <location>
        <begin position="347"/>
        <end position="366"/>
    </location>
</feature>
<evidence type="ECO:0000256" key="1">
    <source>
        <dbReference type="SAM" id="Phobius"/>
    </source>
</evidence>
<keyword evidence="1" id="KW-0472">Membrane</keyword>
<feature type="transmembrane region" description="Helical" evidence="1">
    <location>
        <begin position="9"/>
        <end position="31"/>
    </location>
</feature>
<feature type="transmembrane region" description="Helical" evidence="1">
    <location>
        <begin position="97"/>
        <end position="119"/>
    </location>
</feature>
<protein>
    <submittedName>
        <fullName evidence="2">Uncharacterized protein</fullName>
    </submittedName>
</protein>
<feature type="transmembrane region" description="Helical" evidence="1">
    <location>
        <begin position="197"/>
        <end position="218"/>
    </location>
</feature>
<name>A0A9D9DX03_9FIRM</name>
<accession>A0A9D9DX03</accession>
<dbReference type="InterPro" id="IPR038728">
    <property type="entry name" value="YkvI-like"/>
</dbReference>
<dbReference type="AlphaFoldDB" id="A0A9D9DX03"/>
<evidence type="ECO:0000313" key="2">
    <source>
        <dbReference type="EMBL" id="MBO8433705.1"/>
    </source>
</evidence>